<protein>
    <recommendedName>
        <fullName evidence="3">Carrier domain-containing protein</fullName>
    </recommendedName>
</protein>
<dbReference type="GO" id="GO:0044550">
    <property type="term" value="P:secondary metabolite biosynthetic process"/>
    <property type="evidence" value="ECO:0007669"/>
    <property type="project" value="TreeGrafter"/>
</dbReference>
<dbReference type="PANTHER" id="PTHR43775">
    <property type="entry name" value="FATTY ACID SYNTHASE"/>
    <property type="match status" value="1"/>
</dbReference>
<evidence type="ECO:0000313" key="4">
    <source>
        <dbReference type="EMBL" id="KAF2245391.1"/>
    </source>
</evidence>
<name>A0A6A6I4W2_9PLEO</name>
<dbReference type="InterPro" id="IPR050091">
    <property type="entry name" value="PKS_NRPS_Biosynth_Enz"/>
</dbReference>
<organism evidence="4 5">
    <name type="scientific">Trematosphaeria pertusa</name>
    <dbReference type="NCBI Taxonomy" id="390896"/>
    <lineage>
        <taxon>Eukaryota</taxon>
        <taxon>Fungi</taxon>
        <taxon>Dikarya</taxon>
        <taxon>Ascomycota</taxon>
        <taxon>Pezizomycotina</taxon>
        <taxon>Dothideomycetes</taxon>
        <taxon>Pleosporomycetidae</taxon>
        <taxon>Pleosporales</taxon>
        <taxon>Massarineae</taxon>
        <taxon>Trematosphaeriaceae</taxon>
        <taxon>Trematosphaeria</taxon>
    </lineage>
</organism>
<keyword evidence="5" id="KW-1185">Reference proteome</keyword>
<keyword evidence="2" id="KW-0597">Phosphoprotein</keyword>
<evidence type="ECO:0000256" key="2">
    <source>
        <dbReference type="ARBA" id="ARBA00022553"/>
    </source>
</evidence>
<dbReference type="InterPro" id="IPR013968">
    <property type="entry name" value="PKS_KR"/>
</dbReference>
<dbReference type="EMBL" id="ML987200">
    <property type="protein sequence ID" value="KAF2245391.1"/>
    <property type="molecule type" value="Genomic_DNA"/>
</dbReference>
<dbReference type="RefSeq" id="XP_033680395.1">
    <property type="nucleotide sequence ID" value="XM_033833725.1"/>
</dbReference>
<dbReference type="Pfam" id="PF00550">
    <property type="entry name" value="PP-binding"/>
    <property type="match status" value="1"/>
</dbReference>
<dbReference type="Gene3D" id="1.10.1200.10">
    <property type="entry name" value="ACP-like"/>
    <property type="match status" value="1"/>
</dbReference>
<dbReference type="PANTHER" id="PTHR43775:SF37">
    <property type="entry name" value="SI:DKEY-61P9.11"/>
    <property type="match status" value="1"/>
</dbReference>
<evidence type="ECO:0000256" key="1">
    <source>
        <dbReference type="ARBA" id="ARBA00022450"/>
    </source>
</evidence>
<dbReference type="GO" id="GO:0004312">
    <property type="term" value="F:fatty acid synthase activity"/>
    <property type="evidence" value="ECO:0007669"/>
    <property type="project" value="TreeGrafter"/>
</dbReference>
<keyword evidence="1" id="KW-0596">Phosphopantetheine</keyword>
<evidence type="ECO:0000313" key="5">
    <source>
        <dbReference type="Proteomes" id="UP000800094"/>
    </source>
</evidence>
<dbReference type="SUPFAM" id="SSF47336">
    <property type="entry name" value="ACP-like"/>
    <property type="match status" value="1"/>
</dbReference>
<dbReference type="InterPro" id="IPR009081">
    <property type="entry name" value="PP-bd_ACP"/>
</dbReference>
<dbReference type="AlphaFoldDB" id="A0A6A6I4W2"/>
<dbReference type="InterPro" id="IPR036736">
    <property type="entry name" value="ACP-like_sf"/>
</dbReference>
<dbReference type="SMART" id="SM00823">
    <property type="entry name" value="PKS_PP"/>
    <property type="match status" value="1"/>
</dbReference>
<evidence type="ECO:0000259" key="3">
    <source>
        <dbReference type="PROSITE" id="PS50075"/>
    </source>
</evidence>
<dbReference type="Gene3D" id="3.40.50.720">
    <property type="entry name" value="NAD(P)-binding Rossmann-like Domain"/>
    <property type="match status" value="1"/>
</dbReference>
<dbReference type="InterPro" id="IPR020806">
    <property type="entry name" value="PKS_PP-bd"/>
</dbReference>
<dbReference type="GeneID" id="54587055"/>
<sequence>MVTILSFHNIKRCAHRATADFYVDFYYHPRNADVRTIAPEEIVNHPDHPSSATSDWNASGQIPVTVQPATHEVRFSSGKAYPIIESSDIAQSVCEWMISSGAKFIVMAGCNPNHLKVWASVKTKFVASGVTMPPLGGIIHLGLILKDGAFSTTSFEKLQAVVDVKAKGILILHKELAQEQLEFLSSPQVSPDSGVNPEIITGLRYTEPDVVERLPWGKESMFAHLHTNRSSSSVSTKPPVQPPLREQLRAELASATRNSTENSVYCIIYSAFLHRVRALLLIDEIDEDVSLIDLGIDSLVASEIGSWARKELGVRIPNSVIFGGASVRDIAGVAVRGLDQTWILEKNEAVGGK</sequence>
<dbReference type="Proteomes" id="UP000800094">
    <property type="component" value="Unassembled WGS sequence"/>
</dbReference>
<reference evidence="4" key="1">
    <citation type="journal article" date="2020" name="Stud. Mycol.">
        <title>101 Dothideomycetes genomes: a test case for predicting lifestyles and emergence of pathogens.</title>
        <authorList>
            <person name="Haridas S."/>
            <person name="Albert R."/>
            <person name="Binder M."/>
            <person name="Bloem J."/>
            <person name="Labutti K."/>
            <person name="Salamov A."/>
            <person name="Andreopoulos B."/>
            <person name="Baker S."/>
            <person name="Barry K."/>
            <person name="Bills G."/>
            <person name="Bluhm B."/>
            <person name="Cannon C."/>
            <person name="Castanera R."/>
            <person name="Culley D."/>
            <person name="Daum C."/>
            <person name="Ezra D."/>
            <person name="Gonzalez J."/>
            <person name="Henrissat B."/>
            <person name="Kuo A."/>
            <person name="Liang C."/>
            <person name="Lipzen A."/>
            <person name="Lutzoni F."/>
            <person name="Magnuson J."/>
            <person name="Mondo S."/>
            <person name="Nolan M."/>
            <person name="Ohm R."/>
            <person name="Pangilinan J."/>
            <person name="Park H.-J."/>
            <person name="Ramirez L."/>
            <person name="Alfaro M."/>
            <person name="Sun H."/>
            <person name="Tritt A."/>
            <person name="Yoshinaga Y."/>
            <person name="Zwiers L.-H."/>
            <person name="Turgeon B."/>
            <person name="Goodwin S."/>
            <person name="Spatafora J."/>
            <person name="Crous P."/>
            <person name="Grigoriev I."/>
        </authorList>
    </citation>
    <scope>NUCLEOTIDE SEQUENCE</scope>
    <source>
        <strain evidence="4">CBS 122368</strain>
    </source>
</reference>
<dbReference type="OrthoDB" id="3799923at2759"/>
<proteinExistence type="predicted"/>
<feature type="domain" description="Carrier" evidence="3">
    <location>
        <begin position="263"/>
        <end position="338"/>
    </location>
</feature>
<gene>
    <name evidence="4" type="ORF">BU26DRAFT_567980</name>
</gene>
<dbReference type="Pfam" id="PF08659">
    <property type="entry name" value="KR"/>
    <property type="match status" value="1"/>
</dbReference>
<dbReference type="GO" id="GO:0006633">
    <property type="term" value="P:fatty acid biosynthetic process"/>
    <property type="evidence" value="ECO:0007669"/>
    <property type="project" value="TreeGrafter"/>
</dbReference>
<dbReference type="GO" id="GO:0031177">
    <property type="term" value="F:phosphopantetheine binding"/>
    <property type="evidence" value="ECO:0007669"/>
    <property type="project" value="InterPro"/>
</dbReference>
<dbReference type="PROSITE" id="PS50075">
    <property type="entry name" value="CARRIER"/>
    <property type="match status" value="1"/>
</dbReference>
<accession>A0A6A6I4W2</accession>